<dbReference type="Proteomes" id="UP000192569">
    <property type="component" value="Chromosome I"/>
</dbReference>
<accession>A0A1W1W2U5</accession>
<evidence type="ECO:0000313" key="2">
    <source>
        <dbReference type="Proteomes" id="UP000192569"/>
    </source>
</evidence>
<evidence type="ECO:0000313" key="1">
    <source>
        <dbReference type="EMBL" id="SMB99938.1"/>
    </source>
</evidence>
<dbReference type="STRING" id="698762.SAMN00808754_3170"/>
<protein>
    <submittedName>
        <fullName evidence="1">Uncharacterized protein</fullName>
    </submittedName>
</protein>
<dbReference type="AlphaFoldDB" id="A0A1W1W2U5"/>
<organism evidence="1 2">
    <name type="scientific">Thermanaeromonas toyohensis ToBE</name>
    <dbReference type="NCBI Taxonomy" id="698762"/>
    <lineage>
        <taxon>Bacteria</taxon>
        <taxon>Bacillati</taxon>
        <taxon>Bacillota</taxon>
        <taxon>Clostridia</taxon>
        <taxon>Neomoorellales</taxon>
        <taxon>Neomoorellaceae</taxon>
        <taxon>Thermanaeromonas</taxon>
    </lineage>
</organism>
<keyword evidence="2" id="KW-1185">Reference proteome</keyword>
<reference evidence="1 2" key="1">
    <citation type="submission" date="2017-04" db="EMBL/GenBank/DDBJ databases">
        <authorList>
            <person name="Afonso C.L."/>
            <person name="Miller P.J."/>
            <person name="Scott M.A."/>
            <person name="Spackman E."/>
            <person name="Goraichik I."/>
            <person name="Dimitrov K.M."/>
            <person name="Suarez D.L."/>
            <person name="Swayne D.E."/>
        </authorList>
    </citation>
    <scope>NUCLEOTIDE SEQUENCE [LARGE SCALE GENOMIC DNA]</scope>
    <source>
        <strain evidence="1 2">ToBE</strain>
    </source>
</reference>
<gene>
    <name evidence="1" type="ORF">SAMN00808754_3170</name>
</gene>
<proteinExistence type="predicted"/>
<dbReference type="EMBL" id="LT838272">
    <property type="protein sequence ID" value="SMB99938.1"/>
    <property type="molecule type" value="Genomic_DNA"/>
</dbReference>
<dbReference type="RefSeq" id="WP_231967842.1">
    <property type="nucleotide sequence ID" value="NZ_LT838272.1"/>
</dbReference>
<sequence>MEKMEKKEEILQVVREAAEARGGKLPCAVAQDLARKLGVPMRTIGQAADELKIKIVQCQLGCFE</sequence>
<name>A0A1W1W2U5_9FIRM</name>